<dbReference type="EMBL" id="CP006704">
    <property type="protein sequence ID" value="AIJ47539.1"/>
    <property type="molecule type" value="Genomic_DNA"/>
</dbReference>
<dbReference type="Proteomes" id="UP000028782">
    <property type="component" value="Chromosome"/>
</dbReference>
<dbReference type="AlphaFoldDB" id="A0A076PL31"/>
<organism evidence="2 3">
    <name type="scientific">Comamonas testosteroni TK102</name>
    <dbReference type="NCBI Taxonomy" id="1392005"/>
    <lineage>
        <taxon>Bacteria</taxon>
        <taxon>Pseudomonadati</taxon>
        <taxon>Pseudomonadota</taxon>
        <taxon>Betaproteobacteria</taxon>
        <taxon>Burkholderiales</taxon>
        <taxon>Comamonadaceae</taxon>
        <taxon>Comamonas</taxon>
    </lineage>
</organism>
<reference evidence="2 3" key="1">
    <citation type="journal article" date="2014" name="Genome Announc.">
        <title>Complete Genome Sequence of Polychlorinated Biphenyl Degrader Comamonas testosteroni TK102 (NBRC 109938).</title>
        <authorList>
            <person name="Fukuda K."/>
            <person name="Hosoyama A."/>
            <person name="Tsuchikane K."/>
            <person name="Ohji S."/>
            <person name="Yamazoe A."/>
            <person name="Fujita N."/>
            <person name="Shintani M."/>
            <person name="Kimbara K."/>
        </authorList>
    </citation>
    <scope>NUCLEOTIDE SEQUENCE [LARGE SCALE GENOMIC DNA]</scope>
    <source>
        <strain evidence="2">TK102</strain>
    </source>
</reference>
<dbReference type="InterPro" id="IPR038186">
    <property type="entry name" value="CHAD_dom_sf"/>
</dbReference>
<proteinExistence type="predicted"/>
<evidence type="ECO:0000313" key="3">
    <source>
        <dbReference type="Proteomes" id="UP000028782"/>
    </source>
</evidence>
<dbReference type="PROSITE" id="PS51708">
    <property type="entry name" value="CHAD"/>
    <property type="match status" value="1"/>
</dbReference>
<sequence>MFRLFATRAAADLHTQLPEFRQRSPYGQRHGTWHTVANIGDYRTALRVAACRSPMTTARGVRMGKGKTGAKAAFSALATPLVDSAVEQARDIARVPDVEGIHQLRVTLRSLLTLWWFYRPLMEAREYARQRSSLKSIANAAGMARDYDILIELLRRNDKCSAAGIAALSTARESALQAGRENLSPPHIQTRLQEALAQTSASLGPGSGQPRLRALAQARVAQAARQLRRRTKRAITAGRPDLEAFHDVRKAGKKTRYLLELFGPLLPADHRHLLKRLQKIQQPLGELNDLAVSESLLRQNPHLIPSAHQAKQIRRWLRKKRKNRLSALSCLLRKDRTLKQA</sequence>
<dbReference type="SMART" id="SM00880">
    <property type="entry name" value="CHAD"/>
    <property type="match status" value="1"/>
</dbReference>
<dbReference type="Pfam" id="PF05235">
    <property type="entry name" value="CHAD"/>
    <property type="match status" value="1"/>
</dbReference>
<dbReference type="HOGENOM" id="CLU_040400_1_1_4"/>
<protein>
    <recommendedName>
        <fullName evidence="1">CHAD domain-containing protein</fullName>
    </recommendedName>
</protein>
<accession>A0A076PL31</accession>
<gene>
    <name evidence="2" type="ORF">O987_17130</name>
</gene>
<evidence type="ECO:0000259" key="1">
    <source>
        <dbReference type="PROSITE" id="PS51708"/>
    </source>
</evidence>
<dbReference type="KEGG" id="ctes:O987_17130"/>
<name>A0A076PL31_COMTE</name>
<dbReference type="Gene3D" id="1.40.20.10">
    <property type="entry name" value="CHAD domain"/>
    <property type="match status" value="1"/>
</dbReference>
<evidence type="ECO:0000313" key="2">
    <source>
        <dbReference type="EMBL" id="AIJ47539.1"/>
    </source>
</evidence>
<dbReference type="InterPro" id="IPR007899">
    <property type="entry name" value="CHAD_dom"/>
</dbReference>
<dbReference type="PANTHER" id="PTHR39339">
    <property type="entry name" value="SLR1444 PROTEIN"/>
    <property type="match status" value="1"/>
</dbReference>
<dbReference type="PANTHER" id="PTHR39339:SF1">
    <property type="entry name" value="CHAD DOMAIN-CONTAINING PROTEIN"/>
    <property type="match status" value="1"/>
</dbReference>
<feature type="domain" description="CHAD" evidence="1">
    <location>
        <begin position="67"/>
        <end position="341"/>
    </location>
</feature>